<name>A0A1I5TL73_9SPHN</name>
<gene>
    <name evidence="8" type="ORF">SAMN04488241_108122</name>
</gene>
<evidence type="ECO:0000259" key="6">
    <source>
        <dbReference type="Pfam" id="PF25944"/>
    </source>
</evidence>
<dbReference type="Gene3D" id="1.10.287.470">
    <property type="entry name" value="Helix hairpin bin"/>
    <property type="match status" value="1"/>
</dbReference>
<evidence type="ECO:0000259" key="7">
    <source>
        <dbReference type="Pfam" id="PF25967"/>
    </source>
</evidence>
<dbReference type="InterPro" id="IPR058627">
    <property type="entry name" value="MdtA-like_C"/>
</dbReference>
<feature type="domain" description="Multidrug resistance protein MdtA-like barrel-sandwich hybrid" evidence="5">
    <location>
        <begin position="56"/>
        <end position="198"/>
    </location>
</feature>
<accession>A0A1I5TL73</accession>
<dbReference type="InterPro" id="IPR058625">
    <property type="entry name" value="MdtA-like_BSH"/>
</dbReference>
<dbReference type="Proteomes" id="UP000199586">
    <property type="component" value="Unassembled WGS sequence"/>
</dbReference>
<dbReference type="Pfam" id="PF25967">
    <property type="entry name" value="RND-MFP_C"/>
    <property type="match status" value="1"/>
</dbReference>
<dbReference type="AlphaFoldDB" id="A0A1I5TL73"/>
<dbReference type="PANTHER" id="PTHR30158:SF3">
    <property type="entry name" value="MULTIDRUG EFFLUX PUMP SUBUNIT ACRA-RELATED"/>
    <property type="match status" value="1"/>
</dbReference>
<dbReference type="RefSeq" id="WP_093333745.1">
    <property type="nucleotide sequence ID" value="NZ_FOXP01000008.1"/>
</dbReference>
<dbReference type="OrthoDB" id="9816569at2"/>
<proteinExistence type="inferred from homology"/>
<comment type="similarity">
    <text evidence="2">Belongs to the membrane fusion protein (MFP) (TC 8.A.1) family.</text>
</comment>
<dbReference type="Pfam" id="PF25917">
    <property type="entry name" value="BSH_RND"/>
    <property type="match status" value="1"/>
</dbReference>
<dbReference type="GO" id="GO:0046677">
    <property type="term" value="P:response to antibiotic"/>
    <property type="evidence" value="ECO:0007669"/>
    <property type="project" value="TreeGrafter"/>
</dbReference>
<dbReference type="InterPro" id="IPR058624">
    <property type="entry name" value="MdtA-like_HH"/>
</dbReference>
<feature type="domain" description="Multidrug resistance protein MdtA-like beta-barrel" evidence="6">
    <location>
        <begin position="202"/>
        <end position="292"/>
    </location>
</feature>
<dbReference type="InterPro" id="IPR058626">
    <property type="entry name" value="MdtA-like_b-barrel"/>
</dbReference>
<dbReference type="FunFam" id="2.40.420.20:FF:000001">
    <property type="entry name" value="Efflux RND transporter periplasmic adaptor subunit"/>
    <property type="match status" value="1"/>
</dbReference>
<dbReference type="EMBL" id="FOXP01000008">
    <property type="protein sequence ID" value="SFP83800.1"/>
    <property type="molecule type" value="Genomic_DNA"/>
</dbReference>
<organism evidence="8 9">
    <name type="scientific">Sphingomonas rubra</name>
    <dbReference type="NCBI Taxonomy" id="634430"/>
    <lineage>
        <taxon>Bacteria</taxon>
        <taxon>Pseudomonadati</taxon>
        <taxon>Pseudomonadota</taxon>
        <taxon>Alphaproteobacteria</taxon>
        <taxon>Sphingomonadales</taxon>
        <taxon>Sphingomonadaceae</taxon>
        <taxon>Sphingomonas</taxon>
    </lineage>
</organism>
<dbReference type="NCBIfam" id="TIGR01730">
    <property type="entry name" value="RND_mfp"/>
    <property type="match status" value="1"/>
</dbReference>
<feature type="domain" description="Multidrug resistance protein MdtA-like C-terminal permuted SH3" evidence="7">
    <location>
        <begin position="297"/>
        <end position="357"/>
    </location>
</feature>
<dbReference type="Gene3D" id="2.40.50.100">
    <property type="match status" value="1"/>
</dbReference>
<evidence type="ECO:0000256" key="2">
    <source>
        <dbReference type="ARBA" id="ARBA00009477"/>
    </source>
</evidence>
<dbReference type="Pfam" id="PF25876">
    <property type="entry name" value="HH_MFP_RND"/>
    <property type="match status" value="1"/>
</dbReference>
<evidence type="ECO:0000256" key="3">
    <source>
        <dbReference type="SAM" id="MobiDB-lite"/>
    </source>
</evidence>
<evidence type="ECO:0000256" key="1">
    <source>
        <dbReference type="ARBA" id="ARBA00004196"/>
    </source>
</evidence>
<dbReference type="PROSITE" id="PS51257">
    <property type="entry name" value="PROKAR_LIPOPROTEIN"/>
    <property type="match status" value="1"/>
</dbReference>
<keyword evidence="9" id="KW-1185">Reference proteome</keyword>
<evidence type="ECO:0000313" key="8">
    <source>
        <dbReference type="EMBL" id="SFP83800.1"/>
    </source>
</evidence>
<dbReference type="Gene3D" id="2.40.30.170">
    <property type="match status" value="1"/>
</dbReference>
<sequence>MKNIVPAVTIALFLAACGQQEEQAAPPPPQVGFVTLQPQSVTLTTELPGRTSAYETSEVRPQVNGIVLARLFDEGDTVRQGQPLYRIDPTPYQAQVASARAALARARAAIASSRALARRYGELVKINAISRQEFENATTSAQQAEADVAAQQAALRSAQIDLARTTIRAPISGRIGRSAFTTGALVTAAQTQPLATIQRIDPMFVDIQQSSADLLRLRQQIMAGAVTRGGPQAARVRLKLEDGSTYPIEGTLQFADVTVDPATGSQAIRARFANPNGLLLPGMFARAEMVEGTQGSALLVPQRGLSRDEKGQATVMVVGQGNKVEPRIVQTNRAIGDNWLVTGGLKQGDRVIVEGAQNLQPGAQVNPVPYNPNAKPAPPQGGQPQGQAQGQAQSQAKGETK</sequence>
<evidence type="ECO:0000259" key="5">
    <source>
        <dbReference type="Pfam" id="PF25917"/>
    </source>
</evidence>
<feature type="compositionally biased region" description="Low complexity" evidence="3">
    <location>
        <begin position="382"/>
        <end position="401"/>
    </location>
</feature>
<feature type="domain" description="Multidrug resistance protein MdtA-like alpha-helical hairpin" evidence="4">
    <location>
        <begin position="96"/>
        <end position="164"/>
    </location>
</feature>
<evidence type="ECO:0000313" key="9">
    <source>
        <dbReference type="Proteomes" id="UP000199586"/>
    </source>
</evidence>
<dbReference type="PANTHER" id="PTHR30158">
    <property type="entry name" value="ACRA/E-RELATED COMPONENT OF DRUG EFFLUX TRANSPORTER"/>
    <property type="match status" value="1"/>
</dbReference>
<dbReference type="STRING" id="634430.SAMN04488241_108122"/>
<evidence type="ECO:0000259" key="4">
    <source>
        <dbReference type="Pfam" id="PF25876"/>
    </source>
</evidence>
<protein>
    <submittedName>
        <fullName evidence="8">Membrane fusion protein, multidrug efflux system</fullName>
    </submittedName>
</protein>
<dbReference type="InterPro" id="IPR006143">
    <property type="entry name" value="RND_pump_MFP"/>
</dbReference>
<comment type="subcellular location">
    <subcellularLocation>
        <location evidence="1">Cell envelope</location>
    </subcellularLocation>
</comment>
<dbReference type="GO" id="GO:0022857">
    <property type="term" value="F:transmembrane transporter activity"/>
    <property type="evidence" value="ECO:0007669"/>
    <property type="project" value="InterPro"/>
</dbReference>
<dbReference type="Gene3D" id="2.40.420.20">
    <property type="match status" value="1"/>
</dbReference>
<dbReference type="SUPFAM" id="SSF111369">
    <property type="entry name" value="HlyD-like secretion proteins"/>
    <property type="match status" value="1"/>
</dbReference>
<reference evidence="8 9" key="1">
    <citation type="submission" date="2016-10" db="EMBL/GenBank/DDBJ databases">
        <authorList>
            <person name="de Groot N.N."/>
        </authorList>
    </citation>
    <scope>NUCLEOTIDE SEQUENCE [LARGE SCALE GENOMIC DNA]</scope>
    <source>
        <strain evidence="8 9">CGMCC 1.9113</strain>
    </source>
</reference>
<dbReference type="Pfam" id="PF25944">
    <property type="entry name" value="Beta-barrel_RND"/>
    <property type="match status" value="1"/>
</dbReference>
<feature type="region of interest" description="Disordered" evidence="3">
    <location>
        <begin position="360"/>
        <end position="401"/>
    </location>
</feature>
<dbReference type="GO" id="GO:0005886">
    <property type="term" value="C:plasma membrane"/>
    <property type="evidence" value="ECO:0007669"/>
    <property type="project" value="UniProtKB-SubCell"/>
</dbReference>